<comment type="caution">
    <text evidence="2">The sequence shown here is derived from an EMBL/GenBank/DDBJ whole genome shotgun (WGS) entry which is preliminary data.</text>
</comment>
<protein>
    <recommendedName>
        <fullName evidence="1">Methyltransferase type 11 domain-containing protein</fullName>
    </recommendedName>
</protein>
<dbReference type="InterPro" id="IPR013216">
    <property type="entry name" value="Methyltransf_11"/>
</dbReference>
<dbReference type="AlphaFoldDB" id="A0A1F7XWK2"/>
<reference evidence="2 3" key="1">
    <citation type="journal article" date="2016" name="Nat. Commun.">
        <title>Thousands of microbial genomes shed light on interconnected biogeochemical processes in an aquifer system.</title>
        <authorList>
            <person name="Anantharaman K."/>
            <person name="Brown C.T."/>
            <person name="Hug L.A."/>
            <person name="Sharon I."/>
            <person name="Castelle C.J."/>
            <person name="Probst A.J."/>
            <person name="Thomas B.C."/>
            <person name="Singh A."/>
            <person name="Wilkins M.J."/>
            <person name="Karaoz U."/>
            <person name="Brodie E.L."/>
            <person name="Williams K.H."/>
            <person name="Hubbard S.S."/>
            <person name="Banfield J.F."/>
        </authorList>
    </citation>
    <scope>NUCLEOTIDE SEQUENCE [LARGE SCALE GENOMIC DNA]</scope>
</reference>
<proteinExistence type="predicted"/>
<evidence type="ECO:0000259" key="1">
    <source>
        <dbReference type="Pfam" id="PF08241"/>
    </source>
</evidence>
<evidence type="ECO:0000313" key="3">
    <source>
        <dbReference type="Proteomes" id="UP000176741"/>
    </source>
</evidence>
<dbReference type="PANTHER" id="PTHR43861">
    <property type="entry name" value="TRANS-ACONITATE 2-METHYLTRANSFERASE-RELATED"/>
    <property type="match status" value="1"/>
</dbReference>
<dbReference type="Proteomes" id="UP000176741">
    <property type="component" value="Unassembled WGS sequence"/>
</dbReference>
<gene>
    <name evidence="2" type="ORF">A2771_02885</name>
</gene>
<dbReference type="GO" id="GO:0008757">
    <property type="term" value="F:S-adenosylmethionine-dependent methyltransferase activity"/>
    <property type="evidence" value="ECO:0007669"/>
    <property type="project" value="InterPro"/>
</dbReference>
<accession>A0A1F7XWK2</accession>
<name>A0A1F7XWK2_9BACT</name>
<feature type="domain" description="Methyltransferase type 11" evidence="1">
    <location>
        <begin position="42"/>
        <end position="137"/>
    </location>
</feature>
<organism evidence="2 3">
    <name type="scientific">Candidatus Woesebacteria bacterium RIFCSPHIGHO2_01_FULL_38_26b</name>
    <dbReference type="NCBI Taxonomy" id="1802491"/>
    <lineage>
        <taxon>Bacteria</taxon>
        <taxon>Candidatus Woeseibacteriota</taxon>
    </lineage>
</organism>
<dbReference type="CDD" id="cd02440">
    <property type="entry name" value="AdoMet_MTases"/>
    <property type="match status" value="1"/>
</dbReference>
<dbReference type="InterPro" id="IPR029063">
    <property type="entry name" value="SAM-dependent_MTases_sf"/>
</dbReference>
<dbReference type="Gene3D" id="3.40.50.150">
    <property type="entry name" value="Vaccinia Virus protein VP39"/>
    <property type="match status" value="1"/>
</dbReference>
<sequence>MPAAYDTYDYPAYWEGRDYEHKAELIAIKAFLTKIPKINKVVEIGAGFGRITPTYFYRASKIILTDPASRLLSLAKKKFKNKKVHFLQAKVEKLSKKIKRNSVDLVIMIRVLHHINDLEKALSVISKILKKDGYFILEFANKSHFKARLHEFFKGNFTFPFEIFPIDIRSKKFSNKKTLPFLNYHPDTIFETLKAKGFKIVEIRSVSNIRSTFLKKHLPCDMLLFLEKYSQPILARFKFGPSIFILAKYFKD</sequence>
<dbReference type="Pfam" id="PF08241">
    <property type="entry name" value="Methyltransf_11"/>
    <property type="match status" value="1"/>
</dbReference>
<dbReference type="EMBL" id="MGGD01000069">
    <property type="protein sequence ID" value="OGM19411.1"/>
    <property type="molecule type" value="Genomic_DNA"/>
</dbReference>
<dbReference type="SUPFAM" id="SSF53335">
    <property type="entry name" value="S-adenosyl-L-methionine-dependent methyltransferases"/>
    <property type="match status" value="1"/>
</dbReference>
<evidence type="ECO:0000313" key="2">
    <source>
        <dbReference type="EMBL" id="OGM19411.1"/>
    </source>
</evidence>